<organism evidence="6 7">
    <name type="scientific">Flavivirga jejuensis</name>
    <dbReference type="NCBI Taxonomy" id="870487"/>
    <lineage>
        <taxon>Bacteria</taxon>
        <taxon>Pseudomonadati</taxon>
        <taxon>Bacteroidota</taxon>
        <taxon>Flavobacteriia</taxon>
        <taxon>Flavobacteriales</taxon>
        <taxon>Flavobacteriaceae</taxon>
        <taxon>Flavivirga</taxon>
    </lineage>
</organism>
<dbReference type="Proteomes" id="UP001176806">
    <property type="component" value="Unassembled WGS sequence"/>
</dbReference>
<feature type="domain" description="Malonyl-CoA:ACP transacylase (MAT)" evidence="5">
    <location>
        <begin position="8"/>
        <end position="295"/>
    </location>
</feature>
<dbReference type="CDD" id="cd04742">
    <property type="entry name" value="NPD_FabD"/>
    <property type="match status" value="1"/>
</dbReference>
<dbReference type="PANTHER" id="PTHR42681:SF1">
    <property type="entry name" value="MALONYL-COA-ACYL CARRIER PROTEIN TRANSACYLASE, MITOCHONDRIAL"/>
    <property type="match status" value="1"/>
</dbReference>
<dbReference type="Gene3D" id="3.40.366.10">
    <property type="entry name" value="Malonyl-Coenzyme A Acyl Carrier Protein, domain 2"/>
    <property type="match status" value="2"/>
</dbReference>
<keyword evidence="2 6" id="KW-0808">Transferase</keyword>
<dbReference type="NCBIfam" id="TIGR02814">
    <property type="entry name" value="pfaD_fam"/>
    <property type="match status" value="1"/>
</dbReference>
<evidence type="ECO:0000256" key="4">
    <source>
        <dbReference type="ARBA" id="ARBA00048462"/>
    </source>
</evidence>
<keyword evidence="3 6" id="KW-0012">Acyltransferase</keyword>
<dbReference type="InterPro" id="IPR050858">
    <property type="entry name" value="Mal-CoA-ACP_Trans/PKS_FabD"/>
</dbReference>
<dbReference type="Pfam" id="PF00698">
    <property type="entry name" value="Acyl_transf_1"/>
    <property type="match status" value="2"/>
</dbReference>
<comment type="caution">
    <text evidence="6">The sequence shown here is derived from an EMBL/GenBank/DDBJ whole genome shotgun (WGS) entry which is preliminary data.</text>
</comment>
<dbReference type="SMART" id="SM00827">
    <property type="entry name" value="PKS_AT"/>
    <property type="match status" value="2"/>
</dbReference>
<name>A0ABT8WUC7_9FLAO</name>
<dbReference type="PANTHER" id="PTHR42681">
    <property type="entry name" value="MALONYL-COA-ACYL CARRIER PROTEIN TRANSACYLASE, MITOCHONDRIAL"/>
    <property type="match status" value="1"/>
</dbReference>
<dbReference type="SUPFAM" id="SSF52151">
    <property type="entry name" value="FabD/lysophospholipase-like"/>
    <property type="match status" value="2"/>
</dbReference>
<dbReference type="SUPFAM" id="SSF51412">
    <property type="entry name" value="Inosine monophosphate dehydrogenase (IMPDH)"/>
    <property type="match status" value="1"/>
</dbReference>
<dbReference type="InterPro" id="IPR016036">
    <property type="entry name" value="Malonyl_transacylase_ACP-bd"/>
</dbReference>
<dbReference type="Pfam" id="PF21607">
    <property type="entry name" value="FabD_helical_ins"/>
    <property type="match status" value="1"/>
</dbReference>
<protein>
    <recommendedName>
        <fullName evidence="1">[acyl-carrier-protein] S-malonyltransferase</fullName>
        <ecNumber evidence="1">2.3.1.39</ecNumber>
    </recommendedName>
</protein>
<dbReference type="InterPro" id="IPR014043">
    <property type="entry name" value="Acyl_transferase_dom"/>
</dbReference>
<keyword evidence="7" id="KW-1185">Reference proteome</keyword>
<reference evidence="6" key="1">
    <citation type="submission" date="2023-07" db="EMBL/GenBank/DDBJ databases">
        <title>Two novel species in the genus Flavivirga.</title>
        <authorList>
            <person name="Kwon K."/>
        </authorList>
    </citation>
    <scope>NUCLEOTIDE SEQUENCE</scope>
    <source>
        <strain evidence="6">KACC 14158</strain>
    </source>
</reference>
<dbReference type="InterPro" id="IPR004410">
    <property type="entry name" value="Malonyl_CoA-ACP_transAc_FabD"/>
</dbReference>
<dbReference type="SUPFAM" id="SSF55048">
    <property type="entry name" value="Probable ACP-binding domain of malonyl-CoA ACP transacylase"/>
    <property type="match status" value="1"/>
</dbReference>
<evidence type="ECO:0000313" key="7">
    <source>
        <dbReference type="Proteomes" id="UP001176806"/>
    </source>
</evidence>
<accession>A0ABT8WUC7</accession>
<dbReference type="InterPro" id="IPR014179">
    <property type="entry name" value="PfaD-like_TIM-barrel"/>
</dbReference>
<dbReference type="Gene3D" id="3.30.70.250">
    <property type="entry name" value="Malonyl-CoA ACP transacylase, ACP-binding"/>
    <property type="match status" value="1"/>
</dbReference>
<dbReference type="Gene3D" id="3.20.20.70">
    <property type="entry name" value="Aldolase class I"/>
    <property type="match status" value="1"/>
</dbReference>
<gene>
    <name evidence="6" type="primary">fabD</name>
    <name evidence="6" type="ORF">Q4Q40_21025</name>
</gene>
<dbReference type="InterPro" id="IPR001227">
    <property type="entry name" value="Ac_transferase_dom_sf"/>
</dbReference>
<evidence type="ECO:0000256" key="3">
    <source>
        <dbReference type="ARBA" id="ARBA00023315"/>
    </source>
</evidence>
<dbReference type="EMBL" id="JAUOEL010000009">
    <property type="protein sequence ID" value="MDO5976694.1"/>
    <property type="molecule type" value="Genomic_DNA"/>
</dbReference>
<evidence type="ECO:0000256" key="1">
    <source>
        <dbReference type="ARBA" id="ARBA00013258"/>
    </source>
</evidence>
<dbReference type="InterPro" id="IPR049489">
    <property type="entry name" value="FabD-like_helical_ins"/>
</dbReference>
<comment type="catalytic activity">
    <reaction evidence="4">
        <text>holo-[ACP] + malonyl-CoA = malonyl-[ACP] + CoA</text>
        <dbReference type="Rhea" id="RHEA:41792"/>
        <dbReference type="Rhea" id="RHEA-COMP:9623"/>
        <dbReference type="Rhea" id="RHEA-COMP:9685"/>
        <dbReference type="ChEBI" id="CHEBI:57287"/>
        <dbReference type="ChEBI" id="CHEBI:57384"/>
        <dbReference type="ChEBI" id="CHEBI:64479"/>
        <dbReference type="ChEBI" id="CHEBI:78449"/>
        <dbReference type="EC" id="2.3.1.39"/>
    </reaction>
</comment>
<dbReference type="InterPro" id="IPR013785">
    <property type="entry name" value="Aldolase_TIM"/>
</dbReference>
<dbReference type="EC" id="2.3.1.39" evidence="1"/>
<dbReference type="NCBIfam" id="TIGR00128">
    <property type="entry name" value="fabD"/>
    <property type="match status" value="1"/>
</dbReference>
<dbReference type="GO" id="GO:0004314">
    <property type="term" value="F:[acyl-carrier-protein] S-malonyltransferase activity"/>
    <property type="evidence" value="ECO:0007669"/>
    <property type="project" value="UniProtKB-EC"/>
</dbReference>
<sequence length="1111" mass="125565">MNKKIVFMFSGQGSQYYHMGKELFSKNVCFKNWMTKLDDSHKRLSGQSILDVIYDQKKTKKHEFSKTIHTHPSIFMVGYSLAKTLIDIGIRPDHVIGASLGEFISAALSEVITPEKALELIFYQADCIESTCDYGNMIAIMGTTEVFRKILHIDSTANIVSMYSEKHFVISCSRNQSNSIKRLLRRENFFFIELPVSHGFHSENIDPAFTSFSSFLSPIYCKKPNVSVVSSLFGEKLDKEIKPKYFWDIIRKPILFIEAIKFIENDQNYNYTYIDLGASGALSNIIKNRNTNRKSAVFNIMNQFSNEVNNIDKIKHNIRMKTKKNQNKELAYLFPGQGSQKKGMGQELFNDFKAAFDMASEILGYSLENLCINNPENNLNKTQFTQPALYVINCLSYLKLIQENNQKPDFVAGHSLGEYCALFASDTIDFETGLKLVKKRGELMAKAKEGGMAAVIGLNESRVNEIIELEGLKFIDIANLNSPQQIVISGPKNDIVNAQPFFEKAGCDLYLTLNVSGAFHSRLMENSKIEFENYLNNFSFNKPKIPIISNVTARPYPTLELKKLLADQITSPVKWTESICYLMGKGVTEFKEVGPGDVLQKLLAKIKTEAKPLILENQEVIDRKNEENTVIKEEFQNLEKTIHNTIDYENHKNSSKLIDPALQSSVFSITGTDLGSIEFRKDYNLKYAYISGAMVHGIASKELVVKMGKAGLMGFYGTGGLNLNEVENAIIYIQDQLKNGESYGFNLLNGSKEEGLVDLFLKYKVPLIEASAYMEISSAIVRYKLKGLSQNKDGSIEKGNRIIAKISRPEVASLFLSPAPERIVQKLLSEKLISEHQADLAKFIPLADELTVEADSGGHTDQGILSTLMPAIIKERDLHIKEYDYKNNIRIGAAGGIGTPEAAVSAFILGADYILTGSINQCTVESGANEKVKQVLQDINVQDTGYAPAGDMFEMGAKIQVLKKGVFFSARANKLYDLYRHYNSIDEIDEKTRKRLEARYFKRSFDEIYKEVKKYYTPEEISRAEKNPKQKMAYIFRWYFGYSNELALKGQVDQKVDFQVHCGPALGAFNQWVKGTSLENWRNRHVDEIAEKIMSSSAELLNNRIKSFYKN</sequence>
<evidence type="ECO:0000256" key="2">
    <source>
        <dbReference type="ARBA" id="ARBA00022679"/>
    </source>
</evidence>
<proteinExistence type="predicted"/>
<feature type="domain" description="Malonyl-CoA:ACP transacylase (MAT)" evidence="5">
    <location>
        <begin position="333"/>
        <end position="625"/>
    </location>
</feature>
<dbReference type="InterPro" id="IPR016035">
    <property type="entry name" value="Acyl_Trfase/lysoPLipase"/>
</dbReference>
<dbReference type="RefSeq" id="WP_303304017.1">
    <property type="nucleotide sequence ID" value="NZ_BAABDA010000011.1"/>
</dbReference>
<evidence type="ECO:0000259" key="5">
    <source>
        <dbReference type="SMART" id="SM00827"/>
    </source>
</evidence>
<evidence type="ECO:0000313" key="6">
    <source>
        <dbReference type="EMBL" id="MDO5976694.1"/>
    </source>
</evidence>